<comment type="caution">
    <text evidence="3">The sequence shown here is derived from an EMBL/GenBank/DDBJ whole genome shotgun (WGS) entry which is preliminary data.</text>
</comment>
<gene>
    <name evidence="3" type="ORF">E1298_03430</name>
</gene>
<proteinExistence type="predicted"/>
<evidence type="ECO:0000256" key="1">
    <source>
        <dbReference type="ARBA" id="ARBA00023002"/>
    </source>
</evidence>
<evidence type="ECO:0000313" key="4">
    <source>
        <dbReference type="Proteomes" id="UP000294513"/>
    </source>
</evidence>
<dbReference type="InterPro" id="IPR036661">
    <property type="entry name" value="Luciferase-like_sf"/>
</dbReference>
<keyword evidence="1" id="KW-0560">Oxidoreductase</keyword>
<dbReference type="PANTHER" id="PTHR43244:SF1">
    <property type="entry name" value="5,10-METHYLENETETRAHYDROMETHANOPTERIN REDUCTASE"/>
    <property type="match status" value="1"/>
</dbReference>
<evidence type="ECO:0000313" key="3">
    <source>
        <dbReference type="EMBL" id="TDD96334.1"/>
    </source>
</evidence>
<dbReference type="OrthoDB" id="7903015at2"/>
<dbReference type="AlphaFoldDB" id="A0A4R5CGE6"/>
<dbReference type="InterPro" id="IPR011251">
    <property type="entry name" value="Luciferase-like_dom"/>
</dbReference>
<accession>A0A4R5CGE6</accession>
<dbReference type="SUPFAM" id="SSF51679">
    <property type="entry name" value="Bacterial luciferase-like"/>
    <property type="match status" value="1"/>
</dbReference>
<name>A0A4R5CGE6_9ACTN</name>
<organism evidence="3 4">
    <name type="scientific">Actinomadura rubrisoli</name>
    <dbReference type="NCBI Taxonomy" id="2530368"/>
    <lineage>
        <taxon>Bacteria</taxon>
        <taxon>Bacillati</taxon>
        <taxon>Actinomycetota</taxon>
        <taxon>Actinomycetes</taxon>
        <taxon>Streptosporangiales</taxon>
        <taxon>Thermomonosporaceae</taxon>
        <taxon>Actinomadura</taxon>
    </lineage>
</organism>
<dbReference type="GO" id="GO:0016705">
    <property type="term" value="F:oxidoreductase activity, acting on paired donors, with incorporation or reduction of molecular oxygen"/>
    <property type="evidence" value="ECO:0007669"/>
    <property type="project" value="InterPro"/>
</dbReference>
<dbReference type="Proteomes" id="UP000294513">
    <property type="component" value="Unassembled WGS sequence"/>
</dbReference>
<dbReference type="PANTHER" id="PTHR43244">
    <property type="match status" value="1"/>
</dbReference>
<protein>
    <submittedName>
        <fullName evidence="3">LLM class flavin-dependent oxidoreductase</fullName>
    </submittedName>
</protein>
<evidence type="ECO:0000259" key="2">
    <source>
        <dbReference type="Pfam" id="PF00296"/>
    </source>
</evidence>
<dbReference type="CDD" id="cd01097">
    <property type="entry name" value="Tetrahydromethanopterin_reductase"/>
    <property type="match status" value="1"/>
</dbReference>
<keyword evidence="4" id="KW-1185">Reference proteome</keyword>
<dbReference type="EMBL" id="SMKU01000007">
    <property type="protein sequence ID" value="TDD96334.1"/>
    <property type="molecule type" value="Genomic_DNA"/>
</dbReference>
<sequence length="270" mass="28457">MTKIDLCIAGERARARDVVDAAVAAEQAGFAAVTFADQLGAAFVGPDAWNQECWTMMSAAAARTERVDIGSMVLNYANRDAGTTAVAAASLQDLSGGRLWLGIGSGTGRRSPFAREQFSLGRTPPPDPRRRAGTAAWISELRRVWTLEGHGLLRPEPPPPIIVGAFGPKTAALAGQVADGIACPLDGFGDHARPVEELLEVARAAFSDAGRTGGFRVVAHTGPHDPIDDPRWGPGAPVWDRLAKLDAERLVLFAPASPQAVTKLGKRLLG</sequence>
<dbReference type="RefSeq" id="WP_131889260.1">
    <property type="nucleotide sequence ID" value="NZ_SMKU01000007.1"/>
</dbReference>
<dbReference type="Pfam" id="PF00296">
    <property type="entry name" value="Bac_luciferase"/>
    <property type="match status" value="1"/>
</dbReference>
<dbReference type="InterPro" id="IPR050564">
    <property type="entry name" value="F420-G6PD/mer"/>
</dbReference>
<dbReference type="Gene3D" id="3.20.20.30">
    <property type="entry name" value="Luciferase-like domain"/>
    <property type="match status" value="1"/>
</dbReference>
<reference evidence="3 4" key="1">
    <citation type="submission" date="2019-03" db="EMBL/GenBank/DDBJ databases">
        <title>Draft genome sequences of novel Actinobacteria.</title>
        <authorList>
            <person name="Sahin N."/>
            <person name="Ay H."/>
            <person name="Saygin H."/>
        </authorList>
    </citation>
    <scope>NUCLEOTIDE SEQUENCE [LARGE SCALE GENOMIC DNA]</scope>
    <source>
        <strain evidence="3 4">H3C3</strain>
    </source>
</reference>
<feature type="domain" description="Luciferase-like" evidence="2">
    <location>
        <begin position="13"/>
        <end position="220"/>
    </location>
</feature>